<dbReference type="SUPFAM" id="SSF48498">
    <property type="entry name" value="Tetracyclin repressor-like, C-terminal domain"/>
    <property type="match status" value="1"/>
</dbReference>
<sequence>MDKAIIQTARELVMEYGVQSFSMDTLALRAGVSKPTIYRRWPTKDDLLSDVLGFAAEQTDIPDTGNTLADIHMLLESMLQSLGTRLGAPSPSLHKMFAGMLDAPQFLAQYKENFIAPRRNAYSEIVKRGKRRGDIREDLDVETLVDLISGAYLYCLLFKPETVASGDWLQQVMRLLEDGVSPRD</sequence>
<comment type="caution">
    <text evidence="6">The sequence shown here is derived from an EMBL/GenBank/DDBJ whole genome shotgun (WGS) entry which is preliminary data.</text>
</comment>
<dbReference type="Pfam" id="PF00440">
    <property type="entry name" value="TetR_N"/>
    <property type="match status" value="1"/>
</dbReference>
<dbReference type="EMBL" id="JAGGKV010000006">
    <property type="protein sequence ID" value="MBP1963560.1"/>
    <property type="molecule type" value="Genomic_DNA"/>
</dbReference>
<gene>
    <name evidence="6" type="ORF">J2Z65_002779</name>
</gene>
<dbReference type="Gene3D" id="1.10.357.10">
    <property type="entry name" value="Tetracycline Repressor, domain 2"/>
    <property type="match status" value="1"/>
</dbReference>
<dbReference type="PANTHER" id="PTHR30055:SF148">
    <property type="entry name" value="TETR-FAMILY TRANSCRIPTIONAL REGULATOR"/>
    <property type="match status" value="1"/>
</dbReference>
<evidence type="ECO:0000313" key="6">
    <source>
        <dbReference type="EMBL" id="MBP1963560.1"/>
    </source>
</evidence>
<dbReference type="PROSITE" id="PS01081">
    <property type="entry name" value="HTH_TETR_1"/>
    <property type="match status" value="1"/>
</dbReference>
<dbReference type="InterPro" id="IPR023772">
    <property type="entry name" value="DNA-bd_HTH_TetR-type_CS"/>
</dbReference>
<keyword evidence="2 4" id="KW-0238">DNA-binding</keyword>
<dbReference type="RefSeq" id="WP_167060772.1">
    <property type="nucleotide sequence ID" value="NZ_JAAOZR010000024.1"/>
</dbReference>
<evidence type="ECO:0000259" key="5">
    <source>
        <dbReference type="PROSITE" id="PS50977"/>
    </source>
</evidence>
<organism evidence="6 7">
    <name type="scientific">Paenibacillus aceris</name>
    <dbReference type="NCBI Taxonomy" id="869555"/>
    <lineage>
        <taxon>Bacteria</taxon>
        <taxon>Bacillati</taxon>
        <taxon>Bacillota</taxon>
        <taxon>Bacilli</taxon>
        <taxon>Bacillales</taxon>
        <taxon>Paenibacillaceae</taxon>
        <taxon>Paenibacillus</taxon>
    </lineage>
</organism>
<dbReference type="PRINTS" id="PR00455">
    <property type="entry name" value="HTHTETR"/>
</dbReference>
<keyword evidence="3" id="KW-0804">Transcription</keyword>
<dbReference type="InterPro" id="IPR001647">
    <property type="entry name" value="HTH_TetR"/>
</dbReference>
<dbReference type="InterPro" id="IPR009057">
    <property type="entry name" value="Homeodomain-like_sf"/>
</dbReference>
<accession>A0ABS4HYK9</accession>
<dbReference type="Gene3D" id="1.10.10.60">
    <property type="entry name" value="Homeodomain-like"/>
    <property type="match status" value="1"/>
</dbReference>
<evidence type="ECO:0000256" key="3">
    <source>
        <dbReference type="ARBA" id="ARBA00023163"/>
    </source>
</evidence>
<dbReference type="PANTHER" id="PTHR30055">
    <property type="entry name" value="HTH-TYPE TRANSCRIPTIONAL REGULATOR RUTR"/>
    <property type="match status" value="1"/>
</dbReference>
<dbReference type="SUPFAM" id="SSF46689">
    <property type="entry name" value="Homeodomain-like"/>
    <property type="match status" value="1"/>
</dbReference>
<evidence type="ECO:0000256" key="4">
    <source>
        <dbReference type="PROSITE-ProRule" id="PRU00335"/>
    </source>
</evidence>
<keyword evidence="7" id="KW-1185">Reference proteome</keyword>
<reference evidence="6 7" key="1">
    <citation type="submission" date="2021-03" db="EMBL/GenBank/DDBJ databases">
        <title>Genomic Encyclopedia of Type Strains, Phase IV (KMG-IV): sequencing the most valuable type-strain genomes for metagenomic binning, comparative biology and taxonomic classification.</title>
        <authorList>
            <person name="Goeker M."/>
        </authorList>
    </citation>
    <scope>NUCLEOTIDE SEQUENCE [LARGE SCALE GENOMIC DNA]</scope>
    <source>
        <strain evidence="6 7">DSM 24950</strain>
    </source>
</reference>
<dbReference type="Proteomes" id="UP001519344">
    <property type="component" value="Unassembled WGS sequence"/>
</dbReference>
<evidence type="ECO:0000313" key="7">
    <source>
        <dbReference type="Proteomes" id="UP001519344"/>
    </source>
</evidence>
<evidence type="ECO:0000256" key="2">
    <source>
        <dbReference type="ARBA" id="ARBA00023125"/>
    </source>
</evidence>
<feature type="domain" description="HTH tetR-type" evidence="5">
    <location>
        <begin position="1"/>
        <end position="59"/>
    </location>
</feature>
<dbReference type="Pfam" id="PF16859">
    <property type="entry name" value="TetR_C_11"/>
    <property type="match status" value="1"/>
</dbReference>
<protein>
    <submittedName>
        <fullName evidence="6">AcrR family transcriptional regulator</fullName>
    </submittedName>
</protein>
<dbReference type="InterPro" id="IPR050109">
    <property type="entry name" value="HTH-type_TetR-like_transc_reg"/>
</dbReference>
<keyword evidence="1" id="KW-0805">Transcription regulation</keyword>
<proteinExistence type="predicted"/>
<dbReference type="InterPro" id="IPR036271">
    <property type="entry name" value="Tet_transcr_reg_TetR-rel_C_sf"/>
</dbReference>
<feature type="DNA-binding region" description="H-T-H motif" evidence="4">
    <location>
        <begin position="22"/>
        <end position="41"/>
    </location>
</feature>
<dbReference type="PROSITE" id="PS50977">
    <property type="entry name" value="HTH_TETR_2"/>
    <property type="match status" value="1"/>
</dbReference>
<dbReference type="InterPro" id="IPR011075">
    <property type="entry name" value="TetR_C"/>
</dbReference>
<evidence type="ECO:0000256" key="1">
    <source>
        <dbReference type="ARBA" id="ARBA00023015"/>
    </source>
</evidence>
<name>A0ABS4HYK9_9BACL</name>